<keyword evidence="3" id="KW-0479">Metal-binding</keyword>
<keyword evidence="2" id="KW-0949">S-adenosyl-L-methionine</keyword>
<dbReference type="RefSeq" id="WP_068368415.1">
    <property type="nucleotide sequence ID" value="NZ_CAMQER010000040.1"/>
</dbReference>
<comment type="caution">
    <text evidence="8">The sequence shown here is derived from an EMBL/GenBank/DDBJ whole genome shotgun (WGS) entry which is preliminary data.</text>
</comment>
<dbReference type="SUPFAM" id="SSF102114">
    <property type="entry name" value="Radical SAM enzymes"/>
    <property type="match status" value="1"/>
</dbReference>
<keyword evidence="5" id="KW-0411">Iron-sulfur</keyword>
<dbReference type="GO" id="GO:0031419">
    <property type="term" value="F:cobalamin binding"/>
    <property type="evidence" value="ECO:0007669"/>
    <property type="project" value="InterPro"/>
</dbReference>
<dbReference type="InterPro" id="IPR006158">
    <property type="entry name" value="Cobalamin-bd"/>
</dbReference>
<evidence type="ECO:0000256" key="3">
    <source>
        <dbReference type="ARBA" id="ARBA00022723"/>
    </source>
</evidence>
<dbReference type="InterPro" id="IPR007197">
    <property type="entry name" value="rSAM"/>
</dbReference>
<dbReference type="InterPro" id="IPR006638">
    <property type="entry name" value="Elp3/MiaA/NifB-like_rSAM"/>
</dbReference>
<dbReference type="Pfam" id="PF04055">
    <property type="entry name" value="Radical_SAM"/>
    <property type="match status" value="1"/>
</dbReference>
<organism evidence="8 9">
    <name type="scientific">Aedoeadaptatus coxii</name>
    <dbReference type="NCBI Taxonomy" id="755172"/>
    <lineage>
        <taxon>Bacteria</taxon>
        <taxon>Bacillati</taxon>
        <taxon>Bacillota</taxon>
        <taxon>Tissierellia</taxon>
        <taxon>Tissierellales</taxon>
        <taxon>Peptoniphilaceae</taxon>
        <taxon>Aedoeadaptatus</taxon>
    </lineage>
</organism>
<dbReference type="GO" id="GO:0046872">
    <property type="term" value="F:metal ion binding"/>
    <property type="evidence" value="ECO:0007669"/>
    <property type="project" value="UniProtKB-KW"/>
</dbReference>
<dbReference type="GO" id="GO:0003824">
    <property type="term" value="F:catalytic activity"/>
    <property type="evidence" value="ECO:0007669"/>
    <property type="project" value="InterPro"/>
</dbReference>
<reference evidence="9" key="1">
    <citation type="submission" date="2016-01" db="EMBL/GenBank/DDBJ databases">
        <authorList>
            <person name="Mitreva M."/>
            <person name="Pepin K.H."/>
            <person name="Mihindukulasuriya K.A."/>
            <person name="Fulton R."/>
            <person name="Fronick C."/>
            <person name="O'Laughlin M."/>
            <person name="Miner T."/>
            <person name="Herter B."/>
            <person name="Rosa B.A."/>
            <person name="Cordes M."/>
            <person name="Tomlinson C."/>
            <person name="Wollam A."/>
            <person name="Palsikar V.B."/>
            <person name="Mardis E.R."/>
            <person name="Wilson R.K."/>
        </authorList>
    </citation>
    <scope>NUCLEOTIDE SEQUENCE [LARGE SCALE GENOMIC DNA]</scope>
    <source>
        <strain evidence="9">DNF00729</strain>
    </source>
</reference>
<feature type="domain" description="B12-binding" evidence="6">
    <location>
        <begin position="1"/>
        <end position="131"/>
    </location>
</feature>
<dbReference type="InterPro" id="IPR051198">
    <property type="entry name" value="BchE-like"/>
</dbReference>
<keyword evidence="9" id="KW-1185">Reference proteome</keyword>
<name>A0A134ADY4_9FIRM</name>
<dbReference type="PATRIC" id="fig|755172.3.peg.1206"/>
<dbReference type="STRING" id="755172.HMPREF1863_01241"/>
<protein>
    <submittedName>
        <fullName evidence="8">Radical SAM domain protein</fullName>
    </submittedName>
</protein>
<dbReference type="EMBL" id="LSDG01000039">
    <property type="protein sequence ID" value="KXB65770.1"/>
    <property type="molecule type" value="Genomic_DNA"/>
</dbReference>
<proteinExistence type="predicted"/>
<dbReference type="InterPro" id="IPR023404">
    <property type="entry name" value="rSAM_horseshoe"/>
</dbReference>
<dbReference type="Gene3D" id="3.80.30.20">
    <property type="entry name" value="tm_1862 like domain"/>
    <property type="match status" value="1"/>
</dbReference>
<dbReference type="GO" id="GO:0005829">
    <property type="term" value="C:cytosol"/>
    <property type="evidence" value="ECO:0007669"/>
    <property type="project" value="TreeGrafter"/>
</dbReference>
<evidence type="ECO:0000256" key="4">
    <source>
        <dbReference type="ARBA" id="ARBA00023004"/>
    </source>
</evidence>
<dbReference type="PROSITE" id="PS51918">
    <property type="entry name" value="RADICAL_SAM"/>
    <property type="match status" value="1"/>
</dbReference>
<evidence type="ECO:0000256" key="2">
    <source>
        <dbReference type="ARBA" id="ARBA00022691"/>
    </source>
</evidence>
<dbReference type="Pfam" id="PF13311">
    <property type="entry name" value="DUF4080"/>
    <property type="match status" value="1"/>
</dbReference>
<evidence type="ECO:0000256" key="1">
    <source>
        <dbReference type="ARBA" id="ARBA00001966"/>
    </source>
</evidence>
<feature type="domain" description="Radical SAM core" evidence="7">
    <location>
        <begin position="167"/>
        <end position="396"/>
    </location>
</feature>
<dbReference type="SFLD" id="SFLDS00029">
    <property type="entry name" value="Radical_SAM"/>
    <property type="match status" value="1"/>
</dbReference>
<keyword evidence="4" id="KW-0408">Iron</keyword>
<dbReference type="SMART" id="SM00729">
    <property type="entry name" value="Elp3"/>
    <property type="match status" value="1"/>
</dbReference>
<dbReference type="InterPro" id="IPR025288">
    <property type="entry name" value="DUF4080"/>
</dbReference>
<sequence length="552" mass="63723">MKGLLVAFNASYVHTNLAVRLLQEVAERDIEFLEMTINESLEQCLAKIAKKSPDFIMYSAYIWNWERIQSVGSYIQKAKPEIRQFLGGPEVSFDAPERLKAHSWIEAILCGEGELSFNALLDYAEGNISAESVPGLCYRSEGDIVENPAAIPFDNLDYLPSVDYPATMEHRIIYYESMRGCPYHCSYCLSSQDDLVRYRSVGDIKSDMTHIFQTGTKLIKFVDRSFHIHKERTESILKFFIEESPEDMCVHFEMNLEHMSDELIALINSAPKGRFQIEAGIQSTNPAVNELIHRHTNLGKIHRVLEKLDGDKIHVHLDLIVGLPEETLESFLDGFDKVVPLGGKRIQIGFLKLLPGTELRARANEFGIVYDDAPPYEVIKTGALRAEEVLQLKYFADIVETYYDEEAFASTWEIIRERGISLSRLFYDMAKEAMQRIDEQPMKGQNGKYRFLYNELCKRNHMDDELYHRFKWDFYRHENRYIGQVLGFDDPELGREEIVAFIKDNPDFIATKDPLKASKNVRGITIGDCNRYIYYEKGKYKAHCDERKNNGE</sequence>
<dbReference type="CDD" id="cd01335">
    <property type="entry name" value="Radical_SAM"/>
    <property type="match status" value="1"/>
</dbReference>
<dbReference type="Pfam" id="PF02310">
    <property type="entry name" value="B12-binding"/>
    <property type="match status" value="1"/>
</dbReference>
<dbReference type="InterPro" id="IPR058240">
    <property type="entry name" value="rSAM_sf"/>
</dbReference>
<dbReference type="OrthoDB" id="9801424at2"/>
<evidence type="ECO:0000256" key="5">
    <source>
        <dbReference type="ARBA" id="ARBA00023014"/>
    </source>
</evidence>
<evidence type="ECO:0000259" key="6">
    <source>
        <dbReference type="PROSITE" id="PS51332"/>
    </source>
</evidence>
<comment type="cofactor">
    <cofactor evidence="1">
        <name>[4Fe-4S] cluster</name>
        <dbReference type="ChEBI" id="CHEBI:49883"/>
    </cofactor>
</comment>
<dbReference type="PROSITE" id="PS51332">
    <property type="entry name" value="B12_BINDING"/>
    <property type="match status" value="1"/>
</dbReference>
<dbReference type="PANTHER" id="PTHR43409:SF16">
    <property type="entry name" value="SLR0320 PROTEIN"/>
    <property type="match status" value="1"/>
</dbReference>
<accession>A0A134ADY4</accession>
<dbReference type="SFLD" id="SFLDG01082">
    <property type="entry name" value="B12-binding_domain_containing"/>
    <property type="match status" value="1"/>
</dbReference>
<dbReference type="AlphaFoldDB" id="A0A134ADY4"/>
<dbReference type="GO" id="GO:0051536">
    <property type="term" value="F:iron-sulfur cluster binding"/>
    <property type="evidence" value="ECO:0007669"/>
    <property type="project" value="UniProtKB-KW"/>
</dbReference>
<evidence type="ECO:0000259" key="7">
    <source>
        <dbReference type="PROSITE" id="PS51918"/>
    </source>
</evidence>
<dbReference type="Proteomes" id="UP000070442">
    <property type="component" value="Unassembled WGS sequence"/>
</dbReference>
<gene>
    <name evidence="8" type="ORF">HMPREF1863_01241</name>
</gene>
<evidence type="ECO:0000313" key="9">
    <source>
        <dbReference type="Proteomes" id="UP000070442"/>
    </source>
</evidence>
<dbReference type="PANTHER" id="PTHR43409">
    <property type="entry name" value="ANAEROBIC MAGNESIUM-PROTOPORPHYRIN IX MONOMETHYL ESTER CYCLASE-RELATED"/>
    <property type="match status" value="1"/>
</dbReference>
<evidence type="ECO:0000313" key="8">
    <source>
        <dbReference type="EMBL" id="KXB65770.1"/>
    </source>
</evidence>
<dbReference type="Gene3D" id="3.40.50.280">
    <property type="entry name" value="Cobalamin-binding domain"/>
    <property type="match status" value="1"/>
</dbReference>